<dbReference type="Gene3D" id="3.30.10.20">
    <property type="match status" value="2"/>
</dbReference>
<dbReference type="InterPro" id="IPR036950">
    <property type="entry name" value="PBP_transglycosylase"/>
</dbReference>
<comment type="catalytic activity">
    <reaction evidence="11">
        <text>[GlcNAc-(1-&gt;4)-Mur2Ac(oyl-L-Ala-gamma-D-Glu-L-Lys-D-Ala-D-Ala)](n)-di-trans,octa-cis-undecaprenyl diphosphate + beta-D-GlcNAc-(1-&gt;4)-Mur2Ac(oyl-L-Ala-gamma-D-Glu-L-Lys-D-Ala-D-Ala)-di-trans,octa-cis-undecaprenyl diphosphate = [GlcNAc-(1-&gt;4)-Mur2Ac(oyl-L-Ala-gamma-D-Glu-L-Lys-D-Ala-D-Ala)](n+1)-di-trans,octa-cis-undecaprenyl diphosphate + di-trans,octa-cis-undecaprenyl diphosphate + H(+)</text>
        <dbReference type="Rhea" id="RHEA:23708"/>
        <dbReference type="Rhea" id="RHEA-COMP:9602"/>
        <dbReference type="Rhea" id="RHEA-COMP:9603"/>
        <dbReference type="ChEBI" id="CHEBI:15378"/>
        <dbReference type="ChEBI" id="CHEBI:58405"/>
        <dbReference type="ChEBI" id="CHEBI:60033"/>
        <dbReference type="ChEBI" id="CHEBI:78435"/>
        <dbReference type="EC" id="2.4.99.28"/>
    </reaction>
</comment>
<dbReference type="InterPro" id="IPR001460">
    <property type="entry name" value="PCN-bd_Tpept"/>
</dbReference>
<evidence type="ECO:0000256" key="5">
    <source>
        <dbReference type="ARBA" id="ARBA00022801"/>
    </source>
</evidence>
<dbReference type="FunFam" id="1.10.3810.10:FF:000001">
    <property type="entry name" value="Penicillin-binding protein 1A"/>
    <property type="match status" value="1"/>
</dbReference>
<dbReference type="SUPFAM" id="SSF56601">
    <property type="entry name" value="beta-lactamase/transpeptidase-like"/>
    <property type="match status" value="1"/>
</dbReference>
<keyword evidence="8" id="KW-0511">Multifunctional enzyme</keyword>
<keyword evidence="2" id="KW-0645">Protease</keyword>
<evidence type="ECO:0000256" key="9">
    <source>
        <dbReference type="ARBA" id="ARBA00023316"/>
    </source>
</evidence>
<reference evidence="14" key="1">
    <citation type="submission" date="2020-05" db="EMBL/GenBank/DDBJ databases">
        <authorList>
            <person name="Chiriac C."/>
            <person name="Salcher M."/>
            <person name="Ghai R."/>
            <person name="Kavagutti S V."/>
        </authorList>
    </citation>
    <scope>NUCLEOTIDE SEQUENCE</scope>
</reference>
<dbReference type="Pfam" id="PF00905">
    <property type="entry name" value="Transpeptidase"/>
    <property type="match status" value="1"/>
</dbReference>
<name>A0A6J6MRM8_9ZZZZ</name>
<evidence type="ECO:0000256" key="1">
    <source>
        <dbReference type="ARBA" id="ARBA00022645"/>
    </source>
</evidence>
<dbReference type="InterPro" id="IPR023346">
    <property type="entry name" value="Lysozyme-like_dom_sf"/>
</dbReference>
<dbReference type="GO" id="GO:0006508">
    <property type="term" value="P:proteolysis"/>
    <property type="evidence" value="ECO:0007669"/>
    <property type="project" value="UniProtKB-KW"/>
</dbReference>
<dbReference type="Gene3D" id="1.10.3810.10">
    <property type="entry name" value="Biosynthetic peptidoglycan transglycosylase-like"/>
    <property type="match status" value="1"/>
</dbReference>
<dbReference type="SUPFAM" id="SSF53955">
    <property type="entry name" value="Lysozyme-like"/>
    <property type="match status" value="1"/>
</dbReference>
<evidence type="ECO:0000256" key="7">
    <source>
        <dbReference type="ARBA" id="ARBA00022984"/>
    </source>
</evidence>
<dbReference type="CDD" id="cd06577">
    <property type="entry name" value="PASTA_pknB"/>
    <property type="match status" value="1"/>
</dbReference>
<evidence type="ECO:0000313" key="14">
    <source>
        <dbReference type="EMBL" id="CAB4675658.1"/>
    </source>
</evidence>
<keyword evidence="9" id="KW-0961">Cell wall biogenesis/degradation</keyword>
<sequence>MANLHAEQDREEISFEKMGDFLPVAVVAIEDSRYFEHDGVDPRGILRALTRDLKSGKVIEGGSTITQQYVRAVLLTPEQTFTRKIKEAVLAVQLERQYSKQAILKKYLNLIYFGNGAYGVQAAARTYFGKDAIALNLTESALLAGLIRSPGDYDPFTQPDAALARRNEVLSRIEVLKRLPAEDKASAIAAPLGVGAAPATQRTAAPHFVERVRAFILSDPTFGETAAERERLLYQGGLRIETTLDPRAQAQAVDAVTKTLSSPATDPAAAVVSIDPRNGHILAYVGGSDFYGDEPWARYDLAGQGKRSAGSSFKPFVLAAALEAGVSLEKQYPAPGELTIPIKGQAPWLIRNYDGKGGGTMNLIEATVHSVNTVYAELITEIGAQPVVDLANKLGVESKLGAYPSSALGSNGVTVLDMASAYSSFADDGMHTSPVFITQVSTNTGEVLWRARPSRERTLPVAISRSVTQVLQQVVERGTAVNARIGRSVAGKTGTGEEWSDAWFVGYTPELVTAVWVGFPDAARTMRPPTTRITVTGGTWPAQIWQATAGAYLAETPASKFPTPIASVTGASGATGPRGPTGPGLTSVVGQSTVDATRILVDAGYRVRLYETASRSVAAGFVISQSPAAGAPFAIGGTITLAVSTGPPLVVPVPSVLGLSAQKAAALLGASGFEVQIHIEAEPPPGAPERAASVWKQLPAGGEPLAVDQAVTIWLNP</sequence>
<dbReference type="PROSITE" id="PS51178">
    <property type="entry name" value="PASTA"/>
    <property type="match status" value="2"/>
</dbReference>
<keyword evidence="1" id="KW-0121">Carboxypeptidase</keyword>
<keyword evidence="3" id="KW-0328">Glycosyltransferase</keyword>
<evidence type="ECO:0000256" key="6">
    <source>
        <dbReference type="ARBA" id="ARBA00022960"/>
    </source>
</evidence>
<dbReference type="GO" id="GO:0004180">
    <property type="term" value="F:carboxypeptidase activity"/>
    <property type="evidence" value="ECO:0007669"/>
    <property type="project" value="UniProtKB-KW"/>
</dbReference>
<dbReference type="InterPro" id="IPR005543">
    <property type="entry name" value="PASTA_dom"/>
</dbReference>
<keyword evidence="4" id="KW-0808">Transferase</keyword>
<keyword evidence="6" id="KW-0133">Cell shape</keyword>
<dbReference type="GO" id="GO:0008360">
    <property type="term" value="P:regulation of cell shape"/>
    <property type="evidence" value="ECO:0007669"/>
    <property type="project" value="UniProtKB-KW"/>
</dbReference>
<dbReference type="EC" id="2.4.99.28" evidence="10"/>
<feature type="domain" description="PASTA" evidence="13">
    <location>
        <begin position="646"/>
        <end position="717"/>
    </location>
</feature>
<evidence type="ECO:0000256" key="3">
    <source>
        <dbReference type="ARBA" id="ARBA00022676"/>
    </source>
</evidence>
<feature type="domain" description="PASTA" evidence="13">
    <location>
        <begin position="579"/>
        <end position="645"/>
    </location>
</feature>
<dbReference type="InterPro" id="IPR001264">
    <property type="entry name" value="Glyco_trans_51"/>
</dbReference>
<dbReference type="InterPro" id="IPR012338">
    <property type="entry name" value="Beta-lactam/transpept-like"/>
</dbReference>
<evidence type="ECO:0000256" key="4">
    <source>
        <dbReference type="ARBA" id="ARBA00022679"/>
    </source>
</evidence>
<evidence type="ECO:0000256" key="10">
    <source>
        <dbReference type="ARBA" id="ARBA00044770"/>
    </source>
</evidence>
<accession>A0A6J6MRM8</accession>
<dbReference type="GO" id="GO:0071555">
    <property type="term" value="P:cell wall organization"/>
    <property type="evidence" value="ECO:0007669"/>
    <property type="project" value="UniProtKB-KW"/>
</dbReference>
<evidence type="ECO:0000256" key="11">
    <source>
        <dbReference type="ARBA" id="ARBA00049902"/>
    </source>
</evidence>
<evidence type="ECO:0000259" key="13">
    <source>
        <dbReference type="PROSITE" id="PS51178"/>
    </source>
</evidence>
<dbReference type="InterPro" id="IPR050396">
    <property type="entry name" value="Glycosyltr_51/Transpeptidase"/>
</dbReference>
<dbReference type="SMART" id="SM00740">
    <property type="entry name" value="PASTA"/>
    <property type="match status" value="2"/>
</dbReference>
<keyword evidence="5" id="KW-0378">Hydrolase</keyword>
<dbReference type="AlphaFoldDB" id="A0A6J6MRM8"/>
<dbReference type="EMBL" id="CAEZWM010000316">
    <property type="protein sequence ID" value="CAB4675658.1"/>
    <property type="molecule type" value="Genomic_DNA"/>
</dbReference>
<evidence type="ECO:0000256" key="8">
    <source>
        <dbReference type="ARBA" id="ARBA00023268"/>
    </source>
</evidence>
<gene>
    <name evidence="14" type="ORF">UFOPK2242_01735</name>
</gene>
<dbReference type="GO" id="GO:0030288">
    <property type="term" value="C:outer membrane-bounded periplasmic space"/>
    <property type="evidence" value="ECO:0007669"/>
    <property type="project" value="TreeGrafter"/>
</dbReference>
<dbReference type="PANTHER" id="PTHR32282">
    <property type="entry name" value="BINDING PROTEIN TRANSPEPTIDASE, PUTATIVE-RELATED"/>
    <property type="match status" value="1"/>
</dbReference>
<feature type="region of interest" description="Disordered" evidence="12">
    <location>
        <begin position="569"/>
        <end position="588"/>
    </location>
</feature>
<evidence type="ECO:0000256" key="2">
    <source>
        <dbReference type="ARBA" id="ARBA00022670"/>
    </source>
</evidence>
<keyword evidence="7" id="KW-0573">Peptidoglycan synthesis</keyword>
<evidence type="ECO:0000256" key="12">
    <source>
        <dbReference type="SAM" id="MobiDB-lite"/>
    </source>
</evidence>
<dbReference type="Pfam" id="PF00912">
    <property type="entry name" value="Transgly"/>
    <property type="match status" value="1"/>
</dbReference>
<dbReference type="GO" id="GO:0008955">
    <property type="term" value="F:peptidoglycan glycosyltransferase activity"/>
    <property type="evidence" value="ECO:0007669"/>
    <property type="project" value="UniProtKB-EC"/>
</dbReference>
<dbReference type="PANTHER" id="PTHR32282:SF33">
    <property type="entry name" value="PEPTIDOGLYCAN GLYCOSYLTRANSFERASE"/>
    <property type="match status" value="1"/>
</dbReference>
<feature type="compositionally biased region" description="Low complexity" evidence="12">
    <location>
        <begin position="569"/>
        <end position="578"/>
    </location>
</feature>
<dbReference type="GO" id="GO:0009252">
    <property type="term" value="P:peptidoglycan biosynthetic process"/>
    <property type="evidence" value="ECO:0007669"/>
    <property type="project" value="UniProtKB-KW"/>
</dbReference>
<dbReference type="GO" id="GO:0008658">
    <property type="term" value="F:penicillin binding"/>
    <property type="evidence" value="ECO:0007669"/>
    <property type="project" value="InterPro"/>
</dbReference>
<organism evidence="14">
    <name type="scientific">freshwater metagenome</name>
    <dbReference type="NCBI Taxonomy" id="449393"/>
    <lineage>
        <taxon>unclassified sequences</taxon>
        <taxon>metagenomes</taxon>
        <taxon>ecological metagenomes</taxon>
    </lineage>
</organism>
<proteinExistence type="predicted"/>
<protein>
    <recommendedName>
        <fullName evidence="10">peptidoglycan glycosyltransferase</fullName>
        <ecNumber evidence="10">2.4.99.28</ecNumber>
    </recommendedName>
</protein>
<dbReference type="Pfam" id="PF03793">
    <property type="entry name" value="PASTA"/>
    <property type="match status" value="2"/>
</dbReference>
<dbReference type="Gene3D" id="3.40.710.10">
    <property type="entry name" value="DD-peptidase/beta-lactamase superfamily"/>
    <property type="match status" value="1"/>
</dbReference>